<dbReference type="SMART" id="SM00214">
    <property type="entry name" value="VWC"/>
    <property type="match status" value="5"/>
</dbReference>
<feature type="domain" description="VWFD" evidence="13">
    <location>
        <begin position="101"/>
        <end position="271"/>
    </location>
</feature>
<dbReference type="InterPro" id="IPR014853">
    <property type="entry name" value="VWF/SSPO/ZAN-like_Cys-rich_dom"/>
</dbReference>
<keyword evidence="14" id="KW-1185">Reference proteome</keyword>
<feature type="region of interest" description="Disordered" evidence="9">
    <location>
        <begin position="2606"/>
        <end position="2637"/>
    </location>
</feature>
<dbReference type="Proteomes" id="UP001652622">
    <property type="component" value="Unplaced"/>
</dbReference>
<keyword evidence="4" id="KW-0677">Repeat</keyword>
<gene>
    <name evidence="15" type="primary">LOC117666079</name>
</gene>
<dbReference type="InterPro" id="IPR058753">
    <property type="entry name" value="TIL_OTOGL_Mucin"/>
</dbReference>
<dbReference type="InterPro" id="IPR025155">
    <property type="entry name" value="WxxW_domain"/>
</dbReference>
<evidence type="ECO:0000256" key="3">
    <source>
        <dbReference type="ARBA" id="ARBA00022729"/>
    </source>
</evidence>
<dbReference type="SUPFAM" id="SSF57501">
    <property type="entry name" value="Cystine-knot cytokines"/>
    <property type="match status" value="1"/>
</dbReference>
<reference evidence="15" key="1">
    <citation type="submission" date="2025-08" db="UniProtKB">
        <authorList>
            <consortium name="RefSeq"/>
        </authorList>
    </citation>
    <scope>IDENTIFICATION</scope>
    <source>
        <tissue evidence="15">Blood</tissue>
    </source>
</reference>
<feature type="disulfide bond" evidence="8">
    <location>
        <begin position="4649"/>
        <end position="4703"/>
    </location>
</feature>
<dbReference type="InterPro" id="IPR006207">
    <property type="entry name" value="Cys_knot_C"/>
</dbReference>
<accession>A0ABM3Z4B2</accession>
<dbReference type="SUPFAM" id="SSF57567">
    <property type="entry name" value="Serine protease inhibitors"/>
    <property type="match status" value="4"/>
</dbReference>
<feature type="domain" description="VWFD" evidence="13">
    <location>
        <begin position="455"/>
        <end position="630"/>
    </location>
</feature>
<dbReference type="InterPro" id="IPR001846">
    <property type="entry name" value="VWF_type-D"/>
</dbReference>
<organism evidence="14 15">
    <name type="scientific">Pantherophis guttatus</name>
    <name type="common">Corn snake</name>
    <name type="synonym">Elaphe guttata</name>
    <dbReference type="NCBI Taxonomy" id="94885"/>
    <lineage>
        <taxon>Eukaryota</taxon>
        <taxon>Metazoa</taxon>
        <taxon>Chordata</taxon>
        <taxon>Craniata</taxon>
        <taxon>Vertebrata</taxon>
        <taxon>Euteleostomi</taxon>
        <taxon>Lepidosauria</taxon>
        <taxon>Squamata</taxon>
        <taxon>Bifurcata</taxon>
        <taxon>Unidentata</taxon>
        <taxon>Episquamata</taxon>
        <taxon>Toxicofera</taxon>
        <taxon>Serpentes</taxon>
        <taxon>Colubroidea</taxon>
        <taxon>Colubridae</taxon>
        <taxon>Colubrinae</taxon>
        <taxon>Pantherophis</taxon>
    </lineage>
</organism>
<feature type="domain" description="VWFC" evidence="12">
    <location>
        <begin position="4479"/>
        <end position="4543"/>
    </location>
</feature>
<feature type="compositionally biased region" description="Low complexity" evidence="9">
    <location>
        <begin position="1952"/>
        <end position="1985"/>
    </location>
</feature>
<dbReference type="Pfam" id="PF25962">
    <property type="entry name" value="TIL_OTOGL_Mucin"/>
    <property type="match status" value="1"/>
</dbReference>
<dbReference type="Pfam" id="PF00094">
    <property type="entry name" value="VWD"/>
    <property type="match status" value="4"/>
</dbReference>
<dbReference type="CDD" id="cd19941">
    <property type="entry name" value="TIL"/>
    <property type="match status" value="3"/>
</dbReference>
<comment type="subcellular location">
    <subcellularLocation>
        <location evidence="1">Secreted</location>
    </subcellularLocation>
</comment>
<feature type="disulfide bond" evidence="8">
    <location>
        <begin position="4638"/>
        <end position="4687"/>
    </location>
</feature>
<dbReference type="PANTHER" id="PTHR11339:SF408">
    <property type="entry name" value="MUCIN-5B"/>
    <property type="match status" value="1"/>
</dbReference>
<sequence length="4746" mass="519602">MGIGRGTRIQLWIPILMIILSHQKVHAQYEDQQSQYEDQQSQYEDQQSQYVDQQPFSSEEQQVQQTRDYFTTLAPTSPVSMIPALRTTMVINAGNSAHNHRVCSTWGNFHFKTFDGDIFQFPGLCNYVFASHCKSSYEDFNVQIRRLVVKNVTVISHVVLKLDGVAVELTSSSVTVNGEPVQLPYNHLGVLMERISGYLKIQGKIGVTLLWNEDDCLLLELNEKYANQTCGLCGDFNQIATYNEFFSNNIQLTPLQFGNMQKMDGPTEQCEDPVPLPGGQCSQKSTTLCQNILTGHAFEACNALVDVRDYIDACIQDLCQCDQSVTEVCICNTFAEYSRQCSHAGGQPLEWRTEDFCPKSCPFNMQHRECGSPCFDTCTNSEQSQLCEDHCIDGCFCPPGTVFDDINNSGCIPISDCYCTYNGDSYAPGTSFSSQCISCSCTGGQWTCISLSCPGICSIEGGSHISTFDEKYYSFFGDCSYMFTKLCDSNAFAVLGEIQKCGLTETETCLKGLAINIDGGQTVIVIKSNGAVYVNMILTQLPISASNVTIFSPTSFFTVVDTKFGIQLVIQFIPIMQLFIYIDPSHKGQTCGLCGNFNGIQTDDFKAISGVTEGTPAAFANTWKTQADCPNVKNVFENPCTLSIENEKYALHWCGLLTDTKGPFQKCHPVVNPAVYHTNCMFDTCNCEKSEDCMCAALSAYVRACAAKGVLLSTWRTTVCAKFQICPETWTYHYNIETCQATCRALSEVDVTCKIKFPPLDGCTCEVGTYLDDSGKCVPASKCPCYHKGSAIPSGEVIHDNGIMCTCVQGKLQCIGDVKPQTDCDAPMVYFDCDNATASAHGVECQKSCQTLDMGCYSAQCASGCVCPDQLVSDGTGKCIPAEECPCIHNEATYKPGETIKDKCNTCTCKNRKWICSNKPCLETCSVYGDGHYITFDDKRYAFNGVCEYTLVQNQCKNKTNVDTFRIITENIPCGSTGTTCSKAIKVFAGNYELLLTDGKFKVIQRLLGGGEVPFKIRYMGIYMVIEIFNGGVIVIWDKKTTVFIKLRADFKGEVCGLCGNYDGNDINDFTTRSQSVVGDVLEFGNSWKVSPTCPDVPNTRDPCSANPYRSSWAQRQCSIINSKTFALCHPQVEPTKYYEACVSDACACDTGGDCECFCTAVAAYAQACQEAGACISWRTPSICPLFCDYYNKKGECEWHYQACGSSCMKTCRNPYNCSLELYNLEGCYPKCPDDKPYFNEDEMDCVSLDKCGCFDDKGNYYKPGEKLPSEKSCQSCYCSMDSEEDCRYDENECYCIYEGKISKPGEIIYNTTDGIGGCITAICSQNGTIERNIFPCSTTPTSIPTTTVFVFTNTTSPASTTSVPMTTSVCVQEVCNWSAWYDGMQPGSGNNDGDFETFDNLRAKGYQVCKTPKAVECRAEKFPNTPLTTLGQKVECSRTVGLICNNLDQHPDICHNYQIKILCCSFVPCGNYTTAPIPETTTVSPVQTTTVPATILTSTTAFTSTIKGTTKILTTTPETTVLPTSTTIPSTMETGSSTTEMTTCKPICKWTEWYDVHFPTLDNEGDFETYDVIKATGKDICENPEHIECRAEKFPNKTIDEIGQKVQCNVSFGFVCRNKDQMGMLQICFNYQIKVYCCNNECLTTPTETSTRVTTPQTTSTIITTTSGTTNPNITTPQRTSTPVPETTTITLPPATTKYTTTLPTISTTKFSTTTTTIHPSSTTAPLTTTFLPTTSEPTRVTTTIPLPTTTQTQIPTTIFTTGILCSEEKCEWSQWYDISYPGNGLDDGDFETFENIRDKGHEVCKAPKNVECQALKYPNASLEELNQNVTCNTKVGLICYNKDQETQICNNYKIRIQCCKMISVPCQTTTISKITTTSLKTTKIPTSILTTTKQVTKTTEKQIFTQYHTTKRPSTAPQIIETTSFPTTATLRTSHPVSTTTPFRTPTREVITTTGPPTTTVITTTRTTTKPTTPAITTTVSPPTAPIVTRTAIPTTTQLPTTREYHQKNNSHHHDESYLSHNSHSNHNCFAHHYPVTHHQQNHQKNNPTITTKVISPTTPIVTTTALPTTTQLPTTSRTTKKTTPTITTKVISPTTPIVTTTALPTTTQLPTTSRTTKKTTPTITTKVISPTTPIVTTTALPTTTQLPTPTTTLTTTAPPTTTCAPVTCQWSEWFDVVFPTSGPEGGDLETYSNIRAAGGRFCEKPIDIKCEAVNHPDLSIEQLGQVVQCDVTVGLICYNKDQTGETKQCFNFRVRVLCCEENPECKKTTLPPTSTVITTTSSTTKETTPTITTTVISPTTPIVTTTALPTTTQLPTPTTTLTTTAPPTTTCAPVTCQWSEWFDVVFPTSGPEGGDLETYSNIRAAGGRFCEKPIDIKCEAVNHPDLSIEQLGQVVQCDVTVGLICYNKDQTGETKQCLISGSTTKETTPTITTTVISPTTPIVTTTALPTTTQLPTPTTTLTTTAPPTTTCAPVTCQWSEWFDVDFPASGPEGGDLETYSNIRAAGGRFCEKPINIQCRAVNHPDLSIEQVGQVVQCNVTAGLICYNKDQTGKSKMCYNYEIRVLCCEENPECKKTTVPPTSTVITTTSSTTKETTPRITTTVISPTTPIGTTTALPTTTQLPTPTTTLSTTAPPTTTCAPVTCQWSEWFDVVFPTSGPEGGDLETYSNIRAAGGRFCEKPINIQCEAVNHPDLSIEQLGQVVQCDVTVGLICYNKDQTGETKQCFNFRLPTPTTTLTTTAPPTTTCAPVTCQWSEWFDVDFPASGPEGGDLETYSNIRAAGGRFCEKPINIQCRAVNHPDLSIEQVGQVVQCNVTAGLICYNKDQTGKSKMCYNYEISVLCCEENPECKKTTVPPTSTVITTTSSTTKETTPRITTTVISPTTPIGTTTALPTTTQLPTPTTTLSTTAPPTTTCAPVTCQWSEWFDVVFPTSGPEGGDLETYSNIRAAGGKFCEKPINIQCEAVNHPDLSIEQLGQVVQCDVTVGLICYNKDQAGKTKQCFNFREPQLLCPPLPSYPHQQQLSVRPLHQRPHVRLSPVQWSEWFDVVFPTSGPEGGDLETYSNIRAAGGRFCEKPINIQCEAVNHPDLSIEQLGQVVQCDVTVGLICYNKDQTGETKQCFNFRVRVLCCEENPECKKTTLPPTSTVITTTSSTTKETTPTITTTIISPTTPIVTTTALPTTTQLPTPTTTLTTTAPPTTTCAPVTCQWSEWFDVVFPTSGPEGGDLETYSNIRAAGGRFCEKPIDIKCEAVNHPDLSIEQLGQVVQCDVTVGLICYNKDQTGETKQCFNFRVRVLCCEENPECKKTTLPPTSTVITTTSSTTKETTPTITTTVISPTTPIVTTTALPTTTQLPTPTTTLTTTAPPTTTCAPVTCQWSEWFDVDFPASGPEGGDLETYSNIRAAGGRFCEKPINIQCRAVNHPDLSIEQLPTPTTTLSTTAPPTTTCAPVTCQWSEWFDVVFPTSGPEGGDLETYSNIRAAGGRFCEKPINIQCEAVNHPDLSIEQLGQVVQCDVTVGLICYNKDQTGKTKQCFNFRVRMLCCEENPECKKTTLPPTSTVITTTTKETTPTITTTIISPTIPIVTTTALPTTTQLPTPTTTLTTTAPPTTTCAPVTCQWSEWFDVVFPTSGPEGGDLETYSNIRAAGGRFCEKPINIQCRAVNHPDLSIEQVGQVVQCDVTAGLICYNKDQTGKSKLCYNYEISVLCCEENPECKKTTVPPTSTVITTTSSTTKETTPTITTTVISPTTPIVTTTSLPTTTQLPTPTTTLTTTAPPTTTCAPVTCQWSEWFDVVFPTSGPEGGDLETYSNIRAAGGRFCEKPIDIKCEAKTKQCFNFRVRVLCCEENPECKTTTLPPTTTSSSTLPGSTMTQEVKTTTVPQPTSSITSSITTIGSSTSHCFCQIGENIYMPGEVIYKQTDSDGCLYFAICDSTCSIERYKGPCVSTTTKPTSTPTIVSTTPTTSTAGTTLPPGCPDAVPPREEGETWIQNCTKATCLGNNNIVISKVECPPVQKIICENGYAPVKVLSKDGCCYHYECECTCSGWGDPHFITFDGVYYTFQDNCTYVLVQQIIPKYNNFKILIDNYYCDTEDQLSCSQSIIIHYKSSVIVLTHQHFNGIYVNKIYFNGKLIKTSFQKDGIYIYTIGIDMVVEISEIETIVTYSGTIFSVKLPFSKFYNNTEGQCGTCTNNIKDECRLPNGEVTDCPHMAPHWRVPDPKKNYCFGPTPSAPTEITPLPEICSTAPLCSLILNDIFSKCHEIIPPDPYFRGCIFDACHMKNISTQCSGLEIYASLCASKGVCIDWRGKTNDKCPFSCPTDKVYDPCGPINPPTCDNSGPPQTGITEGCFCKNGTKLFSTHRDICVSDCGCTGPDGLPKVPGETWISNCQKCICEEYSLMVQCIEEPCPTKATPVECSFEGFVPITILTPEEKCCPQKQCVCNTSHCPGSVETCPLGYELKKENLPGDCCINTTCVKVPGCVVDGKFYSPGAVVPRGLCESCKCSEKEDLENNVECVSKTCDQRCPLGHKYQEVPGQCCGQCMQIACVLTLGSSPTQVIKPGEIWYPPGNNCTSYECDLIDNQYITVTIKKTCLQWDPNCPPEYVKPADDGCCKKCEPPRIEFCAPINITKTIKYNGCESSSPIEVTYCEGQCDSFSKYSYKANMMNHTCTCCQEQKTTKKQVTLICPDGLTMDYSYLYVDKCECVKSECNIWPTPAPQKLSSFPPQQQEQQQQQQQQQEEQQKKQ</sequence>
<evidence type="ECO:0000256" key="4">
    <source>
        <dbReference type="ARBA" id="ARBA00022737"/>
    </source>
</evidence>
<feature type="region of interest" description="Disordered" evidence="9">
    <location>
        <begin position="2882"/>
        <end position="2913"/>
    </location>
</feature>
<dbReference type="SMART" id="SM00832">
    <property type="entry name" value="C8"/>
    <property type="match status" value="4"/>
</dbReference>
<dbReference type="InterPro" id="IPR001007">
    <property type="entry name" value="VWF_dom"/>
</dbReference>
<feature type="region of interest" description="Disordered" evidence="9">
    <location>
        <begin position="1933"/>
        <end position="1985"/>
    </location>
</feature>
<evidence type="ECO:0000256" key="2">
    <source>
        <dbReference type="ARBA" id="ARBA00022525"/>
    </source>
</evidence>
<evidence type="ECO:0000256" key="9">
    <source>
        <dbReference type="SAM" id="MobiDB-lite"/>
    </source>
</evidence>
<evidence type="ECO:0000313" key="15">
    <source>
        <dbReference type="RefSeq" id="XP_060543198.1"/>
    </source>
</evidence>
<dbReference type="Pfam" id="PF08742">
    <property type="entry name" value="C8"/>
    <property type="match status" value="4"/>
</dbReference>
<keyword evidence="2" id="KW-0964">Secreted</keyword>
<dbReference type="InterPro" id="IPR036084">
    <property type="entry name" value="Ser_inhib-like_sf"/>
</dbReference>
<dbReference type="SMART" id="SM00216">
    <property type="entry name" value="VWD"/>
    <property type="match status" value="4"/>
</dbReference>
<keyword evidence="6 8" id="KW-1015">Disulfide bond</keyword>
<evidence type="ECO:0000256" key="8">
    <source>
        <dbReference type="PROSITE-ProRule" id="PRU00039"/>
    </source>
</evidence>
<dbReference type="PROSITE" id="PS01225">
    <property type="entry name" value="CTCK_2"/>
    <property type="match status" value="1"/>
</dbReference>
<dbReference type="PROSITE" id="PS01185">
    <property type="entry name" value="CTCK_1"/>
    <property type="match status" value="1"/>
</dbReference>
<feature type="region of interest" description="Disordered" evidence="9">
    <location>
        <begin position="3858"/>
        <end position="3892"/>
    </location>
</feature>
<dbReference type="InterPro" id="IPR029034">
    <property type="entry name" value="Cystine-knot_cytokine"/>
</dbReference>
<dbReference type="Gene3D" id="2.10.25.10">
    <property type="entry name" value="Laminin"/>
    <property type="match status" value="4"/>
</dbReference>
<keyword evidence="7" id="KW-0325">Glycoprotein</keyword>
<feature type="region of interest" description="Disordered" evidence="9">
    <location>
        <begin position="3754"/>
        <end position="3776"/>
    </location>
</feature>
<feature type="domain" description="CTCK" evidence="11">
    <location>
        <begin position="4624"/>
        <end position="4711"/>
    </location>
</feature>
<feature type="disulfide bond" evidence="8">
    <location>
        <begin position="4653"/>
        <end position="4705"/>
    </location>
</feature>
<evidence type="ECO:0000259" key="13">
    <source>
        <dbReference type="PROSITE" id="PS51233"/>
    </source>
</evidence>
<dbReference type="PROSITE" id="PS01208">
    <property type="entry name" value="VWFC_1"/>
    <property type="match status" value="1"/>
</dbReference>
<name>A0ABM3Z4B2_PANGU</name>
<keyword evidence="3 10" id="KW-0732">Signal</keyword>
<evidence type="ECO:0000256" key="6">
    <source>
        <dbReference type="ARBA" id="ARBA00023157"/>
    </source>
</evidence>
<keyword evidence="5" id="KW-0186">Copper</keyword>
<feature type="domain" description="VWFC" evidence="12">
    <location>
        <begin position="4371"/>
        <end position="4441"/>
    </location>
</feature>
<dbReference type="GeneID" id="117666079"/>
<feature type="compositionally biased region" description="Low complexity" evidence="9">
    <location>
        <begin position="4727"/>
        <end position="4740"/>
    </location>
</feature>
<feature type="domain" description="VWFD" evidence="13">
    <location>
        <begin position="4043"/>
        <end position="4226"/>
    </location>
</feature>
<evidence type="ECO:0000256" key="1">
    <source>
        <dbReference type="ARBA" id="ARBA00004613"/>
    </source>
</evidence>
<protein>
    <submittedName>
        <fullName evidence="15">Mucin-5AC</fullName>
    </submittedName>
</protein>
<dbReference type="Pfam" id="PF13330">
    <property type="entry name" value="Mucin2_WxxW"/>
    <property type="match status" value="16"/>
</dbReference>
<dbReference type="SMART" id="SM00041">
    <property type="entry name" value="CT"/>
    <property type="match status" value="1"/>
</dbReference>
<feature type="signal peptide" evidence="10">
    <location>
        <begin position="1"/>
        <end position="27"/>
    </location>
</feature>
<evidence type="ECO:0000259" key="12">
    <source>
        <dbReference type="PROSITE" id="PS50184"/>
    </source>
</evidence>
<dbReference type="PROSITE" id="PS50184">
    <property type="entry name" value="VWFC_2"/>
    <property type="match status" value="2"/>
</dbReference>
<feature type="domain" description="VWFD" evidence="13">
    <location>
        <begin position="923"/>
        <end position="1095"/>
    </location>
</feature>
<evidence type="ECO:0000256" key="7">
    <source>
        <dbReference type="ARBA" id="ARBA00023180"/>
    </source>
</evidence>
<feature type="chain" id="PRO_5046143226" evidence="10">
    <location>
        <begin position="28"/>
        <end position="4746"/>
    </location>
</feature>
<feature type="region of interest" description="Disordered" evidence="9">
    <location>
        <begin position="1649"/>
        <end position="1687"/>
    </location>
</feature>
<feature type="region of interest" description="Disordered" evidence="9">
    <location>
        <begin position="4717"/>
        <end position="4746"/>
    </location>
</feature>
<evidence type="ECO:0000256" key="5">
    <source>
        <dbReference type="ARBA" id="ARBA00023008"/>
    </source>
</evidence>
<evidence type="ECO:0000259" key="11">
    <source>
        <dbReference type="PROSITE" id="PS01225"/>
    </source>
</evidence>
<dbReference type="InterPro" id="IPR050780">
    <property type="entry name" value="Mucin_vWF_Thrombospondin_sf"/>
</dbReference>
<dbReference type="PROSITE" id="PS51233">
    <property type="entry name" value="VWFD"/>
    <property type="match status" value="4"/>
</dbReference>
<proteinExistence type="predicted"/>
<dbReference type="SMART" id="SM00215">
    <property type="entry name" value="VWC_out"/>
    <property type="match status" value="2"/>
</dbReference>
<dbReference type="SUPFAM" id="SSF57603">
    <property type="entry name" value="FnI-like domain"/>
    <property type="match status" value="1"/>
</dbReference>
<dbReference type="PANTHER" id="PTHR11339">
    <property type="entry name" value="EXTRACELLULAR MATRIX GLYCOPROTEIN RELATED"/>
    <property type="match status" value="1"/>
</dbReference>
<dbReference type="InterPro" id="IPR002919">
    <property type="entry name" value="TIL_dom"/>
</dbReference>
<comment type="caution">
    <text evidence="8">Lacks conserved residue(s) required for the propagation of feature annotation.</text>
</comment>
<dbReference type="RefSeq" id="XP_060543198.1">
    <property type="nucleotide sequence ID" value="XM_060687215.1"/>
</dbReference>
<feature type="compositionally biased region" description="Polar residues" evidence="9">
    <location>
        <begin position="1933"/>
        <end position="1946"/>
    </location>
</feature>
<dbReference type="Pfam" id="PF01826">
    <property type="entry name" value="TIL"/>
    <property type="match status" value="1"/>
</dbReference>
<evidence type="ECO:0000313" key="14">
    <source>
        <dbReference type="Proteomes" id="UP001652622"/>
    </source>
</evidence>
<evidence type="ECO:0000256" key="10">
    <source>
        <dbReference type="SAM" id="SignalP"/>
    </source>
</evidence>